<evidence type="ECO:0000313" key="3">
    <source>
        <dbReference type="Proteomes" id="UP001285521"/>
    </source>
</evidence>
<dbReference type="InterPro" id="IPR008863">
    <property type="entry name" value="Toxic_anion-R_TelA"/>
</dbReference>
<reference evidence="2 3" key="2">
    <citation type="submission" date="2023-11" db="EMBL/GenBank/DDBJ databases">
        <authorList>
            <person name="Lara A.C."/>
            <person name="Chronakova A."/>
        </authorList>
    </citation>
    <scope>NUCLEOTIDE SEQUENCE [LARGE SCALE GENOMIC DNA]</scope>
    <source>
        <strain evidence="2 3">BCCO 10_0856</strain>
    </source>
</reference>
<dbReference type="Proteomes" id="UP001285521">
    <property type="component" value="Unassembled WGS sequence"/>
</dbReference>
<gene>
    <name evidence="2" type="ORF">SK803_02370</name>
</gene>
<evidence type="ECO:0000313" key="2">
    <source>
        <dbReference type="EMBL" id="MDX8029033.1"/>
    </source>
</evidence>
<keyword evidence="3" id="KW-1185">Reference proteome</keyword>
<protein>
    <submittedName>
        <fullName evidence="2">Toxic anion resistance protein</fullName>
    </submittedName>
</protein>
<dbReference type="EMBL" id="JAXAVW010000001">
    <property type="protein sequence ID" value="MDX8029033.1"/>
    <property type="molecule type" value="Genomic_DNA"/>
</dbReference>
<dbReference type="PANTHER" id="PTHR38432:SF1">
    <property type="entry name" value="TELA-LIKE PROTEIN SAOUHSC_01408"/>
    <property type="match status" value="1"/>
</dbReference>
<evidence type="ECO:0000256" key="1">
    <source>
        <dbReference type="ARBA" id="ARBA00005541"/>
    </source>
</evidence>
<name>A0ABU4STE1_9PSEU</name>
<proteinExistence type="inferred from homology"/>
<dbReference type="PANTHER" id="PTHR38432">
    <property type="entry name" value="TELA-LIKE PROTEIN SAOUHSC_01408"/>
    <property type="match status" value="1"/>
</dbReference>
<accession>A0ABU4STE1</accession>
<dbReference type="RefSeq" id="WP_319964032.1">
    <property type="nucleotide sequence ID" value="NZ_JAXAVW010000001.1"/>
</dbReference>
<reference evidence="2 3" key="1">
    <citation type="submission" date="2023-11" db="EMBL/GenBank/DDBJ databases">
        <title>Lentzea sokolovensis, sp. nov., Lentzea kristufkii, sp. nov., and Lentzea miocenensis, sp. nov., rare actinobacteria from Sokolov Coal Basin, Miocene lacustrine sediment, Czech Republic.</title>
        <authorList>
            <person name="Lara A."/>
            <person name="Kotroba L."/>
            <person name="Nouioui I."/>
            <person name="Neumann-Schaal M."/>
            <person name="Mast Y."/>
            <person name="Chronakova A."/>
        </authorList>
    </citation>
    <scope>NUCLEOTIDE SEQUENCE [LARGE SCALE GENOMIC DNA]</scope>
    <source>
        <strain evidence="2 3">BCCO 10_0856</strain>
    </source>
</reference>
<dbReference type="Pfam" id="PF05816">
    <property type="entry name" value="TelA"/>
    <property type="match status" value="1"/>
</dbReference>
<sequence length="380" mass="41027">MTDFVLTPPDPVEPVPVSRAAGLIPVSDESKVELSTRAVAFIDALNAVDPQSPDFGRIVDEALVLGEAEMRVAAQIAGRLLDRTLASVSSPHSAQVSTSLVELRRSVRELDPQDLSRLTGRKILGFIPGGNAARGLLARLRAADEPVNRIVLRLRSGQDALKRDNAAIKGERQRLWDLMTKLSQDAALAGEMDEAVDRQVAVLDLTDPARAQALRADVLFGLRQRHQDLLTQLAVCAQGYMALDVVRRNNDELIKGIERAVSTTVTALRIGVAVAAALAGQREVIDQVDAVRGLTDSILKSNATLMSLQGEDIQRIASTPAVGIEAVRTSFDQIYAAIDAIDTFKARAADSMSSTVTALDAEIRRAHDHLSRVRETGEQQ</sequence>
<organism evidence="2 3">
    <name type="scientific">Lentzea miocenica</name>
    <dbReference type="NCBI Taxonomy" id="3095431"/>
    <lineage>
        <taxon>Bacteria</taxon>
        <taxon>Bacillati</taxon>
        <taxon>Actinomycetota</taxon>
        <taxon>Actinomycetes</taxon>
        <taxon>Pseudonocardiales</taxon>
        <taxon>Pseudonocardiaceae</taxon>
        <taxon>Lentzea</taxon>
    </lineage>
</organism>
<comment type="similarity">
    <text evidence="1">Belongs to the TelA family.</text>
</comment>
<comment type="caution">
    <text evidence="2">The sequence shown here is derived from an EMBL/GenBank/DDBJ whole genome shotgun (WGS) entry which is preliminary data.</text>
</comment>